<dbReference type="InterPro" id="IPR036280">
    <property type="entry name" value="Multihaem_cyt_sf"/>
</dbReference>
<dbReference type="InterPro" id="IPR010177">
    <property type="entry name" value="Paired_CXXCH_1"/>
</dbReference>
<dbReference type="SUPFAM" id="SSF48695">
    <property type="entry name" value="Multiheme cytochromes"/>
    <property type="match status" value="1"/>
</dbReference>
<dbReference type="AlphaFoldDB" id="F8E4R7"/>
<accession>F8E4R7</accession>
<feature type="domain" description="Doubled CXXCH motif" evidence="1">
    <location>
        <begin position="136"/>
        <end position="164"/>
    </location>
</feature>
<evidence type="ECO:0000313" key="2">
    <source>
        <dbReference type="EMBL" id="AEI15625.1"/>
    </source>
</evidence>
<organism evidence="2 3">
    <name type="scientific">Flexistipes sinusarabici (strain ATCC 49648 / DSM 4947 / MAS 10)</name>
    <dbReference type="NCBI Taxonomy" id="717231"/>
    <lineage>
        <taxon>Bacteria</taxon>
        <taxon>Pseudomonadati</taxon>
        <taxon>Deferribacterota</taxon>
        <taxon>Deferribacteres</taxon>
        <taxon>Deferribacterales</taxon>
        <taxon>Flexistipitaceae</taxon>
        <taxon>Flexistipes</taxon>
    </lineage>
</organism>
<dbReference type="Pfam" id="PF09699">
    <property type="entry name" value="Paired_CXXCH_1"/>
    <property type="match status" value="1"/>
</dbReference>
<dbReference type="EMBL" id="CP002858">
    <property type="protein sequence ID" value="AEI15625.1"/>
    <property type="molecule type" value="Genomic_DNA"/>
</dbReference>
<evidence type="ECO:0000259" key="1">
    <source>
        <dbReference type="Pfam" id="PF09699"/>
    </source>
</evidence>
<dbReference type="eggNOG" id="ENOG5030P36">
    <property type="taxonomic scope" value="Bacteria"/>
</dbReference>
<reference evidence="2 3" key="1">
    <citation type="journal article" date="2011" name="Stand. Genomic Sci.">
        <title>Genome sequence of the moderately thermophilic halophile Flexistipes sinusarabici strain (MAS10).</title>
        <authorList>
            <person name="Lapidus A."/>
            <person name="Chertkov O."/>
            <person name="Nolan M."/>
            <person name="Lucas S."/>
            <person name="Hammon N."/>
            <person name="Deshpande S."/>
            <person name="Cheng J.F."/>
            <person name="Tapia R."/>
            <person name="Han C."/>
            <person name="Goodwin L."/>
            <person name="Pitluck S."/>
            <person name="Liolios K."/>
            <person name="Pagani I."/>
            <person name="Ivanova N."/>
            <person name="Huntemann M."/>
            <person name="Mavromatis K."/>
            <person name="Mikhailova N."/>
            <person name="Pati A."/>
            <person name="Chen A."/>
            <person name="Palaniappan K."/>
            <person name="Land M."/>
            <person name="Hauser L."/>
            <person name="Brambilla E.M."/>
            <person name="Rohde M."/>
            <person name="Abt B."/>
            <person name="Spring S."/>
            <person name="Goker M."/>
            <person name="Bristow J."/>
            <person name="Eisen J.A."/>
            <person name="Markowitz V."/>
            <person name="Hugenholtz P."/>
            <person name="Kyrpides N.C."/>
            <person name="Klenk H.P."/>
            <person name="Woyke T."/>
        </authorList>
    </citation>
    <scope>NUCLEOTIDE SEQUENCE [LARGE SCALE GENOMIC DNA]</scope>
    <source>
        <strain evidence="3">DSM 4947 / MAS 10</strain>
    </source>
</reference>
<dbReference type="NCBIfam" id="TIGR01905">
    <property type="entry name" value="paired_CXXCH_1"/>
    <property type="match status" value="1"/>
</dbReference>
<sequence>MTFILCISVPNVHSSDSHEFTFMMGKYAGKKYCMYCHKGQSSYDLKPMWGEESIKKGYNYLSPDVNEKSYKKLIGVFRKITNVCLSCHNDYASHEDIHPISVNIMESDQRSLSVHQYKGKINGVLPLFGKNKEILECPTCHDPHTKEASLLRVGKNKLCKSCHDQ</sequence>
<dbReference type="HOGENOM" id="CLU_1608418_0_0_0"/>
<reference evidence="3" key="2">
    <citation type="submission" date="2011-06" db="EMBL/GenBank/DDBJ databases">
        <title>The complete genome of Flexistipes sinusarabici DSM 4947.</title>
        <authorList>
            <person name="Lucas S."/>
            <person name="Han J."/>
            <person name="Lapidus A."/>
            <person name="Bruce D."/>
            <person name="Goodwin L."/>
            <person name="Pitluck S."/>
            <person name="Peters L."/>
            <person name="Kyrpides N."/>
            <person name="Mavromatis K."/>
            <person name="Ivanova N."/>
            <person name="Mikhailova N."/>
            <person name="Chertkov O."/>
            <person name="Detter J.C."/>
            <person name="Tapia R."/>
            <person name="Han C."/>
            <person name="Land M."/>
            <person name="Hauser L."/>
            <person name="Markowitz V."/>
            <person name="Cheng J.-F."/>
            <person name="Hugenholtz P."/>
            <person name="Woyke T."/>
            <person name="Wu D."/>
            <person name="Spring S."/>
            <person name="Schroeder M."/>
            <person name="Brambilla E."/>
            <person name="Klenk H.-P."/>
            <person name="Eisen J.A."/>
        </authorList>
    </citation>
    <scope>NUCLEOTIDE SEQUENCE [LARGE SCALE GENOMIC DNA]</scope>
    <source>
        <strain evidence="3">DSM 4947 / MAS 10</strain>
    </source>
</reference>
<keyword evidence="3" id="KW-1185">Reference proteome</keyword>
<dbReference type="Gene3D" id="1.10.1130.10">
    <property type="entry name" value="Flavocytochrome C3, Chain A"/>
    <property type="match status" value="1"/>
</dbReference>
<dbReference type="Proteomes" id="UP000006621">
    <property type="component" value="Chromosome"/>
</dbReference>
<protein>
    <submittedName>
        <fullName evidence="2">Multiheme C-type cytochrome</fullName>
    </submittedName>
</protein>
<name>F8E4R7_FLESM</name>
<evidence type="ECO:0000313" key="3">
    <source>
        <dbReference type="Proteomes" id="UP000006621"/>
    </source>
</evidence>
<proteinExistence type="predicted"/>
<dbReference type="STRING" id="717231.Flexsi_1996"/>
<gene>
    <name evidence="2" type="ordered locus">Flexsi_1996</name>
</gene>
<dbReference type="KEGG" id="fsi:Flexsi_1996"/>